<gene>
    <name evidence="5" type="ORF">GQ588_01760</name>
</gene>
<sequence>MVNPSIGGVLISGEKGTAKSTLVRGISCIAPDVRLVELPLNVTEDRLCGNINFEHAVKYGEKRFEAGILQHAHGNVLYVDEVNLLSDPIVKTLLESASSGMNIVEREGISYRHPSRFILVGSMNPEEGGLRPQFLDRFGLYVEVSGEQDTRIRAEIIRRRVEYEKDPAAFCEKWQEESEQLRIDIRRAKAAINRIEVTANAIQLAAAIAREGNCAGHRAELVIVETAKAIAAMDSRIALNISDIKEAAQYALPHRTREKQEQPPYSQPEQEEQEQEQEQEDQEQTQEENENQEQDQNPDQSQDPADSNEAQQEKQDQNDNDRPDEGSEDSPSSEQQNQDDREPNEDQEGAEGPSETLDIPEESFIVSRWLSDAGIRTIQKGSGKRSLVKTSSKQGRYVRYRYPGRDESYDLAFDATLRAAAPYQVFREKNGRAVAVEKTDIRVKVREKRTGNTIIFVVDASGSMGANKRMAAVKGAILSLLNDAYQKRDKVGMIAFKNRSAELLLGITRSVELAEKRMAALPTGGRTPLAAGLNLAYEIVKAAKIKDKDTLPVIVLVSDGRATYSESGLDAFEEAVAAAQRIGAEKIKSVVIDTDQSFIKLNLTEKIAKSMKADSFVIEDLRAQNLVAAVSLSI</sequence>
<dbReference type="SMART" id="SM00382">
    <property type="entry name" value="AAA"/>
    <property type="match status" value="1"/>
</dbReference>
<dbReference type="InterPro" id="IPR002035">
    <property type="entry name" value="VWF_A"/>
</dbReference>
<feature type="compositionally biased region" description="Low complexity" evidence="3">
    <location>
        <begin position="294"/>
        <end position="307"/>
    </location>
</feature>
<dbReference type="EMBL" id="CP046996">
    <property type="protein sequence ID" value="QHA01840.1"/>
    <property type="molecule type" value="Genomic_DNA"/>
</dbReference>
<dbReference type="SMART" id="SM00327">
    <property type="entry name" value="VWA"/>
    <property type="match status" value="1"/>
</dbReference>
<feature type="coiled-coil region" evidence="2">
    <location>
        <begin position="171"/>
        <end position="198"/>
    </location>
</feature>
<proteinExistence type="inferred from homology"/>
<feature type="domain" description="VWFA" evidence="4">
    <location>
        <begin position="453"/>
        <end position="634"/>
    </location>
</feature>
<feature type="region of interest" description="Disordered" evidence="3">
    <location>
        <begin position="254"/>
        <end position="362"/>
    </location>
</feature>
<protein>
    <submittedName>
        <fullName evidence="5">VWA domain-containing protein</fullName>
    </submittedName>
</protein>
<dbReference type="InterPro" id="IPR003593">
    <property type="entry name" value="AAA+_ATPase"/>
</dbReference>
<dbReference type="GO" id="GO:0016887">
    <property type="term" value="F:ATP hydrolysis activity"/>
    <property type="evidence" value="ECO:0007669"/>
    <property type="project" value="InterPro"/>
</dbReference>
<evidence type="ECO:0000313" key="5">
    <source>
        <dbReference type="EMBL" id="QHA01840.1"/>
    </source>
</evidence>
<dbReference type="InterPro" id="IPR052989">
    <property type="entry name" value="Mg-chelatase_DI-like"/>
</dbReference>
<dbReference type="SUPFAM" id="SSF52540">
    <property type="entry name" value="P-loop containing nucleoside triphosphate hydrolases"/>
    <property type="match status" value="1"/>
</dbReference>
<dbReference type="Pfam" id="PF17863">
    <property type="entry name" value="AAA_lid_2"/>
    <property type="match status" value="1"/>
</dbReference>
<dbReference type="PANTHER" id="PTHR35023">
    <property type="entry name" value="CHELATASE-RELATED"/>
    <property type="match status" value="1"/>
</dbReference>
<feature type="compositionally biased region" description="Acidic residues" evidence="3">
    <location>
        <begin position="269"/>
        <end position="293"/>
    </location>
</feature>
<dbReference type="InterPro" id="IPR011704">
    <property type="entry name" value="ATPase_dyneun-rel_AAA"/>
</dbReference>
<dbReference type="InterPro" id="IPR027417">
    <property type="entry name" value="P-loop_NTPase"/>
</dbReference>
<name>A0A857DKE8_9FIRM</name>
<dbReference type="AlphaFoldDB" id="A0A857DKE8"/>
<dbReference type="Gene3D" id="3.40.50.300">
    <property type="entry name" value="P-loop containing nucleotide triphosphate hydrolases"/>
    <property type="match status" value="1"/>
</dbReference>
<dbReference type="PANTHER" id="PTHR35023:SF1">
    <property type="entry name" value="MG-PROTOPORPHYRIN IX CHELATASE"/>
    <property type="match status" value="1"/>
</dbReference>
<accession>A0A857DKE8</accession>
<organism evidence="5 6">
    <name type="scientific">Dehalobacter restrictus</name>
    <dbReference type="NCBI Taxonomy" id="55583"/>
    <lineage>
        <taxon>Bacteria</taxon>
        <taxon>Bacillati</taxon>
        <taxon>Bacillota</taxon>
        <taxon>Clostridia</taxon>
        <taxon>Eubacteriales</taxon>
        <taxon>Desulfitobacteriaceae</taxon>
        <taxon>Dehalobacter</taxon>
    </lineage>
</organism>
<comment type="similarity">
    <text evidence="1">Belongs to the Mg-chelatase subunits D/I family.</text>
</comment>
<dbReference type="InterPro" id="IPR041628">
    <property type="entry name" value="ChlI/MoxR_AAA_lid"/>
</dbReference>
<dbReference type="InterPro" id="IPR041702">
    <property type="entry name" value="BchD/ChlD_VWA"/>
</dbReference>
<dbReference type="Gene3D" id="1.10.8.80">
    <property type="entry name" value="Magnesium chelatase subunit I, C-Terminal domain"/>
    <property type="match status" value="1"/>
</dbReference>
<evidence type="ECO:0000256" key="1">
    <source>
        <dbReference type="ARBA" id="ARBA00005799"/>
    </source>
</evidence>
<evidence type="ECO:0000259" key="4">
    <source>
        <dbReference type="PROSITE" id="PS50234"/>
    </source>
</evidence>
<dbReference type="SUPFAM" id="SSF53300">
    <property type="entry name" value="vWA-like"/>
    <property type="match status" value="1"/>
</dbReference>
<evidence type="ECO:0000256" key="3">
    <source>
        <dbReference type="SAM" id="MobiDB-lite"/>
    </source>
</evidence>
<dbReference type="Pfam" id="PF13519">
    <property type="entry name" value="VWA_2"/>
    <property type="match status" value="1"/>
</dbReference>
<dbReference type="GO" id="GO:0005524">
    <property type="term" value="F:ATP binding"/>
    <property type="evidence" value="ECO:0007669"/>
    <property type="project" value="InterPro"/>
</dbReference>
<dbReference type="Gene3D" id="3.40.50.410">
    <property type="entry name" value="von Willebrand factor, type A domain"/>
    <property type="match status" value="1"/>
</dbReference>
<evidence type="ECO:0000313" key="6">
    <source>
        <dbReference type="Proteomes" id="UP000430508"/>
    </source>
</evidence>
<evidence type="ECO:0000256" key="2">
    <source>
        <dbReference type="SAM" id="Coils"/>
    </source>
</evidence>
<dbReference type="CDD" id="cd00009">
    <property type="entry name" value="AAA"/>
    <property type="match status" value="1"/>
</dbReference>
<feature type="compositionally biased region" description="Basic and acidic residues" evidence="3">
    <location>
        <begin position="311"/>
        <end position="325"/>
    </location>
</feature>
<reference evidence="5 6" key="1">
    <citation type="submission" date="2019-12" db="EMBL/GenBank/DDBJ databases">
        <title>Sequence classification of anaerobic respiratory reductive dehalogenases: First we see many, then we see few.</title>
        <authorList>
            <person name="Molenda O."/>
            <person name="Puentes Jacome L.A."/>
            <person name="Cao X."/>
            <person name="Nesbo C.L."/>
            <person name="Tang S."/>
            <person name="Morson N."/>
            <person name="Patron J."/>
            <person name="Lomheim L."/>
            <person name="Wishart D.S."/>
            <person name="Edwards E.A."/>
        </authorList>
    </citation>
    <scope>NUCLEOTIDE SEQUENCE [LARGE SCALE GENOMIC DNA]</scope>
    <source>
        <strain evidence="5 6">12DCA</strain>
    </source>
</reference>
<keyword evidence="2" id="KW-0175">Coiled coil</keyword>
<dbReference type="Proteomes" id="UP000430508">
    <property type="component" value="Chromosome"/>
</dbReference>
<dbReference type="InterPro" id="IPR036465">
    <property type="entry name" value="vWFA_dom_sf"/>
</dbReference>
<dbReference type="PROSITE" id="PS50234">
    <property type="entry name" value="VWFA"/>
    <property type="match status" value="1"/>
</dbReference>
<dbReference type="Pfam" id="PF07728">
    <property type="entry name" value="AAA_5"/>
    <property type="match status" value="1"/>
</dbReference>
<dbReference type="CDD" id="cd01451">
    <property type="entry name" value="vWA_Magnesium_chelatase"/>
    <property type="match status" value="1"/>
</dbReference>